<organism evidence="1 2">
    <name type="scientific">Brenthis ino</name>
    <name type="common">lesser marbled fritillary</name>
    <dbReference type="NCBI Taxonomy" id="405034"/>
    <lineage>
        <taxon>Eukaryota</taxon>
        <taxon>Metazoa</taxon>
        <taxon>Ecdysozoa</taxon>
        <taxon>Arthropoda</taxon>
        <taxon>Hexapoda</taxon>
        <taxon>Insecta</taxon>
        <taxon>Pterygota</taxon>
        <taxon>Neoptera</taxon>
        <taxon>Endopterygota</taxon>
        <taxon>Lepidoptera</taxon>
        <taxon>Glossata</taxon>
        <taxon>Ditrysia</taxon>
        <taxon>Papilionoidea</taxon>
        <taxon>Nymphalidae</taxon>
        <taxon>Heliconiinae</taxon>
        <taxon>Argynnini</taxon>
        <taxon>Brenthis</taxon>
    </lineage>
</organism>
<feature type="non-terminal residue" evidence="1">
    <location>
        <position position="91"/>
    </location>
</feature>
<reference evidence="1" key="1">
    <citation type="submission" date="2021-12" db="EMBL/GenBank/DDBJ databases">
        <authorList>
            <person name="Martin H S."/>
        </authorList>
    </citation>
    <scope>NUCLEOTIDE SEQUENCE</scope>
</reference>
<protein>
    <submittedName>
        <fullName evidence="1">Uncharacterized protein</fullName>
    </submittedName>
</protein>
<dbReference type="AlphaFoldDB" id="A0A8J9V5U2"/>
<proteinExistence type="predicted"/>
<evidence type="ECO:0000313" key="1">
    <source>
        <dbReference type="EMBL" id="CAH0725792.1"/>
    </source>
</evidence>
<gene>
    <name evidence="1" type="ORF">BINO364_LOCUS11341</name>
</gene>
<dbReference type="Proteomes" id="UP000838878">
    <property type="component" value="Chromosome 5"/>
</dbReference>
<accession>A0A8J9V5U2</accession>
<dbReference type="EMBL" id="OV170225">
    <property type="protein sequence ID" value="CAH0725792.1"/>
    <property type="molecule type" value="Genomic_DNA"/>
</dbReference>
<name>A0A8J9V5U2_9NEOP</name>
<sequence length="91" mass="10389">MIRSNTLAVPSYKPSSSYSGGRLLNLDVQSLRLSPTQITDHAHGVTRYLSVINSQQKWWNVEDTRGTINRPTSLRTIWHFLVSPKRVVPEK</sequence>
<keyword evidence="2" id="KW-1185">Reference proteome</keyword>
<evidence type="ECO:0000313" key="2">
    <source>
        <dbReference type="Proteomes" id="UP000838878"/>
    </source>
</evidence>